<dbReference type="EMBL" id="RBZO01000001">
    <property type="protein sequence ID" value="RKQ18658.1"/>
    <property type="molecule type" value="Genomic_DNA"/>
</dbReference>
<gene>
    <name evidence="3" type="ORF">D8M05_00655</name>
</gene>
<protein>
    <submittedName>
        <fullName evidence="3">Universal stress protein</fullName>
    </submittedName>
</protein>
<dbReference type="PRINTS" id="PR01438">
    <property type="entry name" value="UNVRSLSTRESS"/>
</dbReference>
<dbReference type="RefSeq" id="WP_121127630.1">
    <property type="nucleotide sequence ID" value="NZ_JBHUFK010000020.1"/>
</dbReference>
<dbReference type="OrthoDB" id="9777884at2"/>
<dbReference type="InterPro" id="IPR006015">
    <property type="entry name" value="Universal_stress_UspA"/>
</dbReference>
<evidence type="ECO:0000256" key="1">
    <source>
        <dbReference type="ARBA" id="ARBA00008791"/>
    </source>
</evidence>
<dbReference type="Proteomes" id="UP000281813">
    <property type="component" value="Unassembled WGS sequence"/>
</dbReference>
<dbReference type="PANTHER" id="PTHR46268">
    <property type="entry name" value="STRESS RESPONSE PROTEIN NHAX"/>
    <property type="match status" value="1"/>
</dbReference>
<dbReference type="AlphaFoldDB" id="A0A494Z8J3"/>
<name>A0A494Z8J3_9BACI</name>
<keyword evidence="4" id="KW-1185">Reference proteome</keyword>
<sequence>MFKKILLATDGSEHSLRAAKYAVEIGEKFNSAIEVVYVVSIETSKSDVLGAASDFEIEKKRRDKLKSVKELIKESGLDYKTHILHGEPGPVIVDYANKNKFDCVVLGSRGLNKLQTFILGSVSHKIAKRAECPVLIVK</sequence>
<reference evidence="3 4" key="1">
    <citation type="journal article" date="2015" name="Antonie Van Leeuwenhoek">
        <title>Oceanobacillus bengalensis sp. nov., a bacterium isolated from seawater of the Bay of Bengal.</title>
        <authorList>
            <person name="Yongchang O."/>
            <person name="Xiang W."/>
            <person name="Wang G."/>
        </authorList>
    </citation>
    <scope>NUCLEOTIDE SEQUENCE [LARGE SCALE GENOMIC DNA]</scope>
    <source>
        <strain evidence="3 4">MCCC 1K00260</strain>
    </source>
</reference>
<dbReference type="Gene3D" id="3.40.50.620">
    <property type="entry name" value="HUPs"/>
    <property type="match status" value="1"/>
</dbReference>
<comment type="caution">
    <text evidence="3">The sequence shown here is derived from an EMBL/GenBank/DDBJ whole genome shotgun (WGS) entry which is preliminary data.</text>
</comment>
<evidence type="ECO:0000259" key="2">
    <source>
        <dbReference type="Pfam" id="PF00582"/>
    </source>
</evidence>
<organism evidence="3 4">
    <name type="scientific">Oceanobacillus bengalensis</name>
    <dbReference type="NCBI Taxonomy" id="1435466"/>
    <lineage>
        <taxon>Bacteria</taxon>
        <taxon>Bacillati</taxon>
        <taxon>Bacillota</taxon>
        <taxon>Bacilli</taxon>
        <taxon>Bacillales</taxon>
        <taxon>Bacillaceae</taxon>
        <taxon>Oceanobacillus</taxon>
    </lineage>
</organism>
<dbReference type="InterPro" id="IPR014729">
    <property type="entry name" value="Rossmann-like_a/b/a_fold"/>
</dbReference>
<dbReference type="CDD" id="cd00293">
    <property type="entry name" value="USP-like"/>
    <property type="match status" value="1"/>
</dbReference>
<dbReference type="Pfam" id="PF00582">
    <property type="entry name" value="Usp"/>
    <property type="match status" value="1"/>
</dbReference>
<proteinExistence type="inferred from homology"/>
<evidence type="ECO:0000313" key="4">
    <source>
        <dbReference type="Proteomes" id="UP000281813"/>
    </source>
</evidence>
<dbReference type="InterPro" id="IPR006016">
    <property type="entry name" value="UspA"/>
</dbReference>
<comment type="similarity">
    <text evidence="1">Belongs to the universal stress protein A family.</text>
</comment>
<feature type="domain" description="UspA" evidence="2">
    <location>
        <begin position="1"/>
        <end position="138"/>
    </location>
</feature>
<dbReference type="PANTHER" id="PTHR46268:SF6">
    <property type="entry name" value="UNIVERSAL STRESS PROTEIN UP12"/>
    <property type="match status" value="1"/>
</dbReference>
<accession>A0A494Z8J3</accession>
<dbReference type="SUPFAM" id="SSF52402">
    <property type="entry name" value="Adenine nucleotide alpha hydrolases-like"/>
    <property type="match status" value="1"/>
</dbReference>
<evidence type="ECO:0000313" key="3">
    <source>
        <dbReference type="EMBL" id="RKQ18658.1"/>
    </source>
</evidence>